<dbReference type="CDD" id="cd03221">
    <property type="entry name" value="ABCF_EF-3"/>
    <property type="match status" value="2"/>
</dbReference>
<accession>A0A2N5ZC54</accession>
<sequence>MLKLKGQNIRFKYNNATENIFDDLSFMLHDDMKVGLIGDNGCGKSTLLKIVCGLITPNDGKVIIPSPGAYLPQDPKYTDISVEEYLFCFDERLLNARRIMYTCEISEKVVEAVDEFDRLGGFKFEENLSKVINQVELSEIDLNRSFNTLSGGEKTRAAIARLLITDPAYLLLDEPTNHLDIEAKEWLMTFLQNTKLPFILVSHDRAFLDSVVNQIWELKSGIIKEYSGNYSFAEKEQSVELERKKKEYQNSMKKITGLKADYNNKRNWALQFQAQTGKNGFAPVYEELDNNARRAMRRAKVMERRVERELEQAKENKPFIEKEHSIFIETQLPGNEIICEVEELSKSFDEKMVFKDLSFKLKRGDKIHLIGKNGSGKTTLFNLLTGNLRPDNGKIRWVPKAKIGYYCQEHQNLDDKKSALKNVYSGMDKDKESKSRIVLGCLGIKKDKVFSLVEELSPGEKSKVMLAKVIIKEPNVLLMDEPTNHLEMSSRKKLEDALVEYKGCIIFVSHDEVFANKIKNRMIFLDQ</sequence>
<evidence type="ECO:0000259" key="4">
    <source>
        <dbReference type="PROSITE" id="PS50893"/>
    </source>
</evidence>
<comment type="caution">
    <text evidence="5">The sequence shown here is derived from an EMBL/GenBank/DDBJ whole genome shotgun (WGS) entry which is preliminary data.</text>
</comment>
<evidence type="ECO:0000313" key="6">
    <source>
        <dbReference type="Proteomes" id="UP000234857"/>
    </source>
</evidence>
<keyword evidence="2" id="KW-0067">ATP-binding</keyword>
<dbReference type="EMBL" id="PKTG01000121">
    <property type="protein sequence ID" value="PLX16242.1"/>
    <property type="molecule type" value="Genomic_DNA"/>
</dbReference>
<dbReference type="SMART" id="SM00382">
    <property type="entry name" value="AAA"/>
    <property type="match status" value="2"/>
</dbReference>
<dbReference type="GO" id="GO:0005524">
    <property type="term" value="F:ATP binding"/>
    <property type="evidence" value="ECO:0007669"/>
    <property type="project" value="UniProtKB-KW"/>
</dbReference>
<dbReference type="AlphaFoldDB" id="A0A2N5ZC54"/>
<dbReference type="Gene3D" id="3.40.50.300">
    <property type="entry name" value="P-loop containing nucleotide triphosphate hydrolases"/>
    <property type="match status" value="2"/>
</dbReference>
<dbReference type="InterPro" id="IPR017871">
    <property type="entry name" value="ABC_transporter-like_CS"/>
</dbReference>
<organism evidence="5 6">
    <name type="scientific">Muiribacterium halophilum</name>
    <dbReference type="NCBI Taxonomy" id="2053465"/>
    <lineage>
        <taxon>Bacteria</taxon>
        <taxon>Candidatus Muiribacteriota</taxon>
        <taxon>Candidatus Muiribacteriia</taxon>
        <taxon>Candidatus Muiribacteriales</taxon>
        <taxon>Candidatus Muiribacteriaceae</taxon>
        <taxon>Candidatus Muiribacterium</taxon>
    </lineage>
</organism>
<keyword evidence="3" id="KW-0175">Coiled coil</keyword>
<dbReference type="InterPro" id="IPR027417">
    <property type="entry name" value="P-loop_NTPase"/>
</dbReference>
<feature type="domain" description="ABC transporter" evidence="4">
    <location>
        <begin position="339"/>
        <end position="527"/>
    </location>
</feature>
<dbReference type="InterPro" id="IPR003439">
    <property type="entry name" value="ABC_transporter-like_ATP-bd"/>
</dbReference>
<feature type="domain" description="ABC transporter" evidence="4">
    <location>
        <begin position="4"/>
        <end position="245"/>
    </location>
</feature>
<dbReference type="FunFam" id="3.40.50.300:FF:000011">
    <property type="entry name" value="Putative ABC transporter ATP-binding component"/>
    <property type="match status" value="1"/>
</dbReference>
<feature type="coiled-coil region" evidence="3">
    <location>
        <begin position="285"/>
        <end position="323"/>
    </location>
</feature>
<dbReference type="Proteomes" id="UP000234857">
    <property type="component" value="Unassembled WGS sequence"/>
</dbReference>
<dbReference type="Pfam" id="PF00005">
    <property type="entry name" value="ABC_tran"/>
    <property type="match status" value="2"/>
</dbReference>
<dbReference type="GO" id="GO:0016887">
    <property type="term" value="F:ATP hydrolysis activity"/>
    <property type="evidence" value="ECO:0007669"/>
    <property type="project" value="InterPro"/>
</dbReference>
<proteinExistence type="predicted"/>
<name>A0A2N5ZC54_MUIH1</name>
<protein>
    <recommendedName>
        <fullName evidence="4">ABC transporter domain-containing protein</fullName>
    </recommendedName>
</protein>
<evidence type="ECO:0000313" key="5">
    <source>
        <dbReference type="EMBL" id="PLX16242.1"/>
    </source>
</evidence>
<dbReference type="PROSITE" id="PS50893">
    <property type="entry name" value="ABC_TRANSPORTER_2"/>
    <property type="match status" value="2"/>
</dbReference>
<dbReference type="PANTHER" id="PTHR42855">
    <property type="entry name" value="ABC TRANSPORTER ATP-BINDING SUBUNIT"/>
    <property type="match status" value="1"/>
</dbReference>
<dbReference type="PROSITE" id="PS00211">
    <property type="entry name" value="ABC_TRANSPORTER_1"/>
    <property type="match status" value="2"/>
</dbReference>
<reference evidence="5 6" key="1">
    <citation type="submission" date="2017-11" db="EMBL/GenBank/DDBJ databases">
        <title>Genome-resolved metagenomics identifies genetic mobility, metabolic interactions, and unexpected diversity in perchlorate-reducing communities.</title>
        <authorList>
            <person name="Barnum T.P."/>
            <person name="Figueroa I.A."/>
            <person name="Carlstrom C.I."/>
            <person name="Lucas L.N."/>
            <person name="Engelbrektson A.L."/>
            <person name="Coates J.D."/>
        </authorList>
    </citation>
    <scope>NUCLEOTIDE SEQUENCE [LARGE SCALE GENOMIC DNA]</scope>
    <source>
        <strain evidence="5">BM706</strain>
    </source>
</reference>
<evidence type="ECO:0000256" key="1">
    <source>
        <dbReference type="ARBA" id="ARBA00022741"/>
    </source>
</evidence>
<evidence type="ECO:0000256" key="3">
    <source>
        <dbReference type="SAM" id="Coils"/>
    </source>
</evidence>
<gene>
    <name evidence="5" type="ORF">C0601_10675</name>
</gene>
<dbReference type="InterPro" id="IPR003593">
    <property type="entry name" value="AAA+_ATPase"/>
</dbReference>
<evidence type="ECO:0000256" key="2">
    <source>
        <dbReference type="ARBA" id="ARBA00022840"/>
    </source>
</evidence>
<dbReference type="PANTHER" id="PTHR42855:SF2">
    <property type="entry name" value="DRUG RESISTANCE ABC TRANSPORTER,ATP-BINDING PROTEIN"/>
    <property type="match status" value="1"/>
</dbReference>
<keyword evidence="1" id="KW-0547">Nucleotide-binding</keyword>
<dbReference type="SUPFAM" id="SSF52540">
    <property type="entry name" value="P-loop containing nucleoside triphosphate hydrolases"/>
    <property type="match status" value="2"/>
</dbReference>
<dbReference type="InterPro" id="IPR051309">
    <property type="entry name" value="ABCF_ATPase"/>
</dbReference>
<dbReference type="NCBIfam" id="NF000355">
    <property type="entry name" value="ribo_prot_ABC_F"/>
    <property type="match status" value="1"/>
</dbReference>